<dbReference type="SUPFAM" id="SSF52402">
    <property type="entry name" value="Adenine nucleotide alpha hydrolases-like"/>
    <property type="match status" value="1"/>
</dbReference>
<evidence type="ECO:0000256" key="3">
    <source>
        <dbReference type="ARBA" id="ARBA00022605"/>
    </source>
</evidence>
<organism evidence="12 13">
    <name type="scientific">Photorhabdus temperata J3</name>
    <dbReference type="NCBI Taxonomy" id="1389415"/>
    <lineage>
        <taxon>Bacteria</taxon>
        <taxon>Pseudomonadati</taxon>
        <taxon>Pseudomonadota</taxon>
        <taxon>Gammaproteobacteria</taxon>
        <taxon>Enterobacterales</taxon>
        <taxon>Morganellaceae</taxon>
        <taxon>Photorhabdus</taxon>
    </lineage>
</organism>
<comment type="caution">
    <text evidence="12">The sequence shown here is derived from an EMBL/GenBank/DDBJ whole genome shotgun (WGS) entry which is preliminary data.</text>
</comment>
<feature type="domain" description="Asparagine synthetase" evidence="10">
    <location>
        <begin position="389"/>
        <end position="457"/>
    </location>
</feature>
<dbReference type="InterPro" id="IPR029055">
    <property type="entry name" value="Ntn_hydrolases_N"/>
</dbReference>
<dbReference type="CDD" id="cd01909">
    <property type="entry name" value="betaLS_CarA_N"/>
    <property type="match status" value="1"/>
</dbReference>
<comment type="pathway">
    <text evidence="7">Amino-acid biosynthesis.</text>
</comment>
<dbReference type="Pfam" id="PF09147">
    <property type="entry name" value="CarA_N"/>
    <property type="match status" value="1"/>
</dbReference>
<dbReference type="AlphaFoldDB" id="U7QZ23"/>
<feature type="domain" description="Asparagine synthetase" evidence="10">
    <location>
        <begin position="223"/>
        <end position="354"/>
    </location>
</feature>
<keyword evidence="12" id="KW-0167">Capsid protein</keyword>
<keyword evidence="13" id="KW-1185">Reference proteome</keyword>
<dbReference type="CDD" id="cd01991">
    <property type="entry name" value="Asn_synthase_B_C"/>
    <property type="match status" value="1"/>
</dbReference>
<evidence type="ECO:0000256" key="9">
    <source>
        <dbReference type="PIRSR" id="PIRSR001589-2"/>
    </source>
</evidence>
<keyword evidence="2" id="KW-0436">Ligase</keyword>
<sequence length="502" mass="56864">MGSEFCFVKHGIDVDVDNKLTNDFELDELFTGTILFSNTTNISKFKNEKYIAFLIGNIYNISTIRYILGKIEGRSNVLSDVEVILSIREKFGNSIISIAEGDYCLFIEDKKGNIEIITESRGLNLVNLVQTDSIWITNSLKIIGKVEGEKAFDFKSEREVIQKSLRPDDFSPIRNVSRLKPGTINRLTFDSQKYPHLEIKYLTSPVDENSFDIKKCVLLDIIDSELRNSISRLSKNNETIGIPLSGGLDSSLVTALASQYFSKVKTWSIGTELSNEFEFSKIVSDHLGTDHEIKILSEDEIISGIVKSIYHNEIFDGLSSEIQSGLFNIYELAEGKVNSLITGYGSDLLFGGILEPGKSYSEPNKILSEQVYRTKWTGEFSTHGAVSYGLNVYHPFWTNNLISLCNNLDPYFKIRDNEVKNILREYADSINLLPKEIVWRKKIGIHEGSSVNKSFAKIIGTEVNNYQAKTRFSYSIYKEFLKGNLLIEEANSTKLREIIKRN</sequence>
<dbReference type="GO" id="GO:0005829">
    <property type="term" value="C:cytosol"/>
    <property type="evidence" value="ECO:0007669"/>
    <property type="project" value="TreeGrafter"/>
</dbReference>
<dbReference type="InterPro" id="IPR001962">
    <property type="entry name" value="Asn_synthase"/>
</dbReference>
<evidence type="ECO:0000256" key="4">
    <source>
        <dbReference type="ARBA" id="ARBA00022741"/>
    </source>
</evidence>
<accession>U7QZ23</accession>
<evidence type="ECO:0000256" key="8">
    <source>
        <dbReference type="ARBA" id="ARBA00048741"/>
    </source>
</evidence>
<dbReference type="PATRIC" id="fig|1389415.4.peg.2950"/>
<dbReference type="GO" id="GO:0005524">
    <property type="term" value="F:ATP binding"/>
    <property type="evidence" value="ECO:0007669"/>
    <property type="project" value="UniProtKB-KW"/>
</dbReference>
<dbReference type="PANTHER" id="PTHR11772">
    <property type="entry name" value="ASPARAGINE SYNTHETASE"/>
    <property type="match status" value="1"/>
</dbReference>
<protein>
    <recommendedName>
        <fullName evidence="1">asparagine synthase (glutamine-hydrolyzing)</fullName>
        <ecNumber evidence="1">6.3.5.4</ecNumber>
    </recommendedName>
</protein>
<dbReference type="PIRSF" id="PIRSF001589">
    <property type="entry name" value="Asn_synthetase_glu-h"/>
    <property type="match status" value="1"/>
</dbReference>
<evidence type="ECO:0000256" key="7">
    <source>
        <dbReference type="ARBA" id="ARBA00029440"/>
    </source>
</evidence>
<keyword evidence="6" id="KW-0061">Asparagine biosynthesis</keyword>
<evidence type="ECO:0000259" key="10">
    <source>
        <dbReference type="Pfam" id="PF00733"/>
    </source>
</evidence>
<evidence type="ECO:0000313" key="13">
    <source>
        <dbReference type="Proteomes" id="UP000017133"/>
    </source>
</evidence>
<evidence type="ECO:0000256" key="2">
    <source>
        <dbReference type="ARBA" id="ARBA00022598"/>
    </source>
</evidence>
<feature type="binding site" evidence="9">
    <location>
        <position position="80"/>
    </location>
    <ligand>
        <name>L-glutamine</name>
        <dbReference type="ChEBI" id="CHEBI:58359"/>
    </ligand>
</feature>
<dbReference type="EMBL" id="AXDT01000138">
    <property type="protein sequence ID" value="ERT12340.1"/>
    <property type="molecule type" value="Genomic_DNA"/>
</dbReference>
<dbReference type="GO" id="GO:0006529">
    <property type="term" value="P:asparagine biosynthetic process"/>
    <property type="evidence" value="ECO:0007669"/>
    <property type="project" value="UniProtKB-KW"/>
</dbReference>
<keyword evidence="12" id="KW-0946">Virion</keyword>
<keyword evidence="4 9" id="KW-0547">Nucleotide-binding</keyword>
<keyword evidence="3" id="KW-0028">Amino-acid biosynthesis</keyword>
<feature type="domain" description="Carbapenam-3-carboxylate synthase N-terminal" evidence="11">
    <location>
        <begin position="3"/>
        <end position="201"/>
    </location>
</feature>
<dbReference type="Gene3D" id="3.60.20.10">
    <property type="entry name" value="Glutamine Phosphoribosylpyrophosphate, subunit 1, domain 1"/>
    <property type="match status" value="1"/>
</dbReference>
<dbReference type="EC" id="6.3.5.4" evidence="1"/>
<comment type="catalytic activity">
    <reaction evidence="8">
        <text>L-aspartate + L-glutamine + ATP + H2O = L-asparagine + L-glutamate + AMP + diphosphate + H(+)</text>
        <dbReference type="Rhea" id="RHEA:12228"/>
        <dbReference type="ChEBI" id="CHEBI:15377"/>
        <dbReference type="ChEBI" id="CHEBI:15378"/>
        <dbReference type="ChEBI" id="CHEBI:29985"/>
        <dbReference type="ChEBI" id="CHEBI:29991"/>
        <dbReference type="ChEBI" id="CHEBI:30616"/>
        <dbReference type="ChEBI" id="CHEBI:33019"/>
        <dbReference type="ChEBI" id="CHEBI:58048"/>
        <dbReference type="ChEBI" id="CHEBI:58359"/>
        <dbReference type="ChEBI" id="CHEBI:456215"/>
        <dbReference type="EC" id="6.3.5.4"/>
    </reaction>
</comment>
<keyword evidence="5 9" id="KW-0067">ATP-binding</keyword>
<dbReference type="InterPro" id="IPR050795">
    <property type="entry name" value="Asn_Synthetase"/>
</dbReference>
<name>U7QZ23_PHOTE</name>
<evidence type="ECO:0000259" key="11">
    <source>
        <dbReference type="Pfam" id="PF09147"/>
    </source>
</evidence>
<dbReference type="GO" id="GO:0004066">
    <property type="term" value="F:asparagine synthase (glutamine-hydrolyzing) activity"/>
    <property type="evidence" value="ECO:0007669"/>
    <property type="project" value="UniProtKB-EC"/>
</dbReference>
<gene>
    <name evidence="12" type="ORF">O185_14805</name>
</gene>
<dbReference type="InterPro" id="IPR014729">
    <property type="entry name" value="Rossmann-like_a/b/a_fold"/>
</dbReference>
<dbReference type="InterPro" id="IPR015230">
    <property type="entry name" value="CarA_N"/>
</dbReference>
<dbReference type="RefSeq" id="WP_023045190.1">
    <property type="nucleotide sequence ID" value="NZ_AXDT01000138.1"/>
</dbReference>
<evidence type="ECO:0000256" key="6">
    <source>
        <dbReference type="ARBA" id="ARBA00022888"/>
    </source>
</evidence>
<dbReference type="SUPFAM" id="SSF56235">
    <property type="entry name" value="N-terminal nucleophile aminohydrolases (Ntn hydrolases)"/>
    <property type="match status" value="1"/>
</dbReference>
<proteinExistence type="predicted"/>
<evidence type="ECO:0000256" key="5">
    <source>
        <dbReference type="ARBA" id="ARBA00022840"/>
    </source>
</evidence>
<reference evidence="12 13" key="1">
    <citation type="submission" date="2013-10" db="EMBL/GenBank/DDBJ databases">
        <title>Whole Genome Shotgun Sequence of Photorhabdus temperata J3.</title>
        <authorList>
            <person name="Park G.-S."/>
            <person name="Hong S.-J."/>
            <person name="Shin J.-H."/>
        </authorList>
    </citation>
    <scope>NUCLEOTIDE SEQUENCE [LARGE SCALE GENOMIC DNA]</scope>
    <source>
        <strain evidence="12 13">J3</strain>
    </source>
</reference>
<dbReference type="InterPro" id="IPR006426">
    <property type="entry name" value="Asn_synth_AEB"/>
</dbReference>
<dbReference type="Proteomes" id="UP000017133">
    <property type="component" value="Unassembled WGS sequence"/>
</dbReference>
<feature type="binding site" evidence="9">
    <location>
        <position position="269"/>
    </location>
    <ligand>
        <name>ATP</name>
        <dbReference type="ChEBI" id="CHEBI:30616"/>
    </ligand>
</feature>
<dbReference type="PANTHER" id="PTHR11772:SF2">
    <property type="entry name" value="ASPARAGINE SYNTHETASE [GLUTAMINE-HYDROLYZING]"/>
    <property type="match status" value="1"/>
</dbReference>
<dbReference type="Pfam" id="PF00733">
    <property type="entry name" value="Asn_synthase"/>
    <property type="match status" value="2"/>
</dbReference>
<evidence type="ECO:0000313" key="12">
    <source>
        <dbReference type="EMBL" id="ERT12340.1"/>
    </source>
</evidence>
<evidence type="ECO:0000256" key="1">
    <source>
        <dbReference type="ARBA" id="ARBA00012737"/>
    </source>
</evidence>
<dbReference type="Gene3D" id="3.40.50.620">
    <property type="entry name" value="HUPs"/>
    <property type="match status" value="1"/>
</dbReference>